<evidence type="ECO:0000313" key="1">
    <source>
        <dbReference type="EMBL" id="RDC64147.1"/>
    </source>
</evidence>
<proteinExistence type="predicted"/>
<name>A0A369QLM7_9BACT</name>
<accession>A0A369QLM7</accession>
<dbReference type="OrthoDB" id="5526158at2"/>
<keyword evidence="2" id="KW-1185">Reference proteome</keyword>
<gene>
    <name evidence="1" type="ORF">AHMF7616_02758</name>
</gene>
<sequence length="146" mass="16970">MKYLFVVILFIGISSCKKDEGGVSSTDHVVEGVWTNAAKSYEFYDSAGVIIYREIDYPEAIFTFKDHKMNVLYKDGTTENGTYSTSMTKDKRFISLARNGVNQPFEIIIWNYRNMIWDMETLKDTYMENGIQKTSARSVLTMQFYR</sequence>
<dbReference type="RefSeq" id="WP_115373342.1">
    <property type="nucleotide sequence ID" value="NZ_QASA01000001.1"/>
</dbReference>
<evidence type="ECO:0000313" key="2">
    <source>
        <dbReference type="Proteomes" id="UP000253919"/>
    </source>
</evidence>
<dbReference type="PROSITE" id="PS51257">
    <property type="entry name" value="PROKAR_LIPOPROTEIN"/>
    <property type="match status" value="1"/>
</dbReference>
<evidence type="ECO:0008006" key="3">
    <source>
        <dbReference type="Google" id="ProtNLM"/>
    </source>
</evidence>
<dbReference type="Proteomes" id="UP000253919">
    <property type="component" value="Unassembled WGS sequence"/>
</dbReference>
<organism evidence="1 2">
    <name type="scientific">Adhaeribacter pallidiroseus</name>
    <dbReference type="NCBI Taxonomy" id="2072847"/>
    <lineage>
        <taxon>Bacteria</taxon>
        <taxon>Pseudomonadati</taxon>
        <taxon>Bacteroidota</taxon>
        <taxon>Cytophagia</taxon>
        <taxon>Cytophagales</taxon>
        <taxon>Hymenobacteraceae</taxon>
        <taxon>Adhaeribacter</taxon>
    </lineage>
</organism>
<dbReference type="AlphaFoldDB" id="A0A369QLM7"/>
<dbReference type="EMBL" id="QASA01000001">
    <property type="protein sequence ID" value="RDC64147.1"/>
    <property type="molecule type" value="Genomic_DNA"/>
</dbReference>
<protein>
    <recommendedName>
        <fullName evidence="3">Lipocalin-like domain-containing protein</fullName>
    </recommendedName>
</protein>
<comment type="caution">
    <text evidence="1">The sequence shown here is derived from an EMBL/GenBank/DDBJ whole genome shotgun (WGS) entry which is preliminary data.</text>
</comment>
<reference evidence="1 2" key="1">
    <citation type="submission" date="2018-04" db="EMBL/GenBank/DDBJ databases">
        <title>Adhaeribacter sp. HMF7616 genome sequencing and assembly.</title>
        <authorList>
            <person name="Kang H."/>
            <person name="Kang J."/>
            <person name="Cha I."/>
            <person name="Kim H."/>
            <person name="Joh K."/>
        </authorList>
    </citation>
    <scope>NUCLEOTIDE SEQUENCE [LARGE SCALE GENOMIC DNA]</scope>
    <source>
        <strain evidence="1 2">HMF7616</strain>
    </source>
</reference>